<dbReference type="AlphaFoldDB" id="A0AAE8VUW9"/>
<dbReference type="InterPro" id="IPR007803">
    <property type="entry name" value="Asp/Arg/Pro-Hydrxlase"/>
</dbReference>
<protein>
    <submittedName>
        <fullName evidence="3">Aspartyl/asparaginyl beta-hydroxylase domain-containing protein</fullName>
    </submittedName>
</protein>
<evidence type="ECO:0000259" key="2">
    <source>
        <dbReference type="Pfam" id="PF05118"/>
    </source>
</evidence>
<dbReference type="Proteomes" id="UP000318720">
    <property type="component" value="Unassembled WGS sequence"/>
</dbReference>
<dbReference type="InterPro" id="IPR027443">
    <property type="entry name" value="IPNS-like_sf"/>
</dbReference>
<feature type="region of interest" description="Disordered" evidence="1">
    <location>
        <begin position="90"/>
        <end position="112"/>
    </location>
</feature>
<reference evidence="3 4" key="1">
    <citation type="submission" date="2019-03" db="EMBL/GenBank/DDBJ databases">
        <title>Comparative genomic analyses of the sweetpotato soil rot pathogen, Streptomyces ipomoeae.</title>
        <authorList>
            <person name="Ruschel Soares N."/>
            <person name="Badger J.H."/>
            <person name="Huguet-Tapia J.C."/>
            <person name="Clark C.A."/>
            <person name="Pettis G.S."/>
        </authorList>
    </citation>
    <scope>NUCLEOTIDE SEQUENCE [LARGE SCALE GENOMIC DNA]</scope>
    <source>
        <strain evidence="3 4">88-35</strain>
    </source>
</reference>
<sequence>MHFANARICSNLAPSTVPGGADQGGHVSPALDAISDLPEAAPLRQTFDPDLLQRDLDALGDRTWGAQRTVVDGGDLTEPAEIDWRCLALRGPAGDPDRTDPGGPGTDGFADTPWLKRTPYMAEVLASLPTSLRCARLMSLAPGVEVPEHRDTPTGFLYGFVRLHVPIRTNPGAVLRIDGKEHRWQPGRLWYGDFSRPHSVVNTGSRPRVHLVVDCVITPELLDLFPEDFLRRVPMSDVAFSRPEIPLRPFELADFECVLTVPPSFLRLDEPVAEHEERDLDARVVAKQGHLVLDIADGPTFGLIHVGGGEFRLQGWIEERGMHLGLSSSAPRAVFFSRRGRHHQSVERPARPACA</sequence>
<evidence type="ECO:0000256" key="1">
    <source>
        <dbReference type="SAM" id="MobiDB-lite"/>
    </source>
</evidence>
<feature type="domain" description="Aspartyl/asparaginy/proline hydroxylase" evidence="2">
    <location>
        <begin position="112"/>
        <end position="216"/>
    </location>
</feature>
<dbReference type="SUPFAM" id="SSF51197">
    <property type="entry name" value="Clavaminate synthase-like"/>
    <property type="match status" value="1"/>
</dbReference>
<name>A0AAE8VUW9_9ACTN</name>
<gene>
    <name evidence="3" type="ORF">Sipo8835_38895</name>
</gene>
<evidence type="ECO:0000313" key="4">
    <source>
        <dbReference type="Proteomes" id="UP000318720"/>
    </source>
</evidence>
<organism evidence="3 4">
    <name type="scientific">Streptomyces ipomoeae</name>
    <dbReference type="NCBI Taxonomy" id="103232"/>
    <lineage>
        <taxon>Bacteria</taxon>
        <taxon>Bacillati</taxon>
        <taxon>Actinomycetota</taxon>
        <taxon>Actinomycetes</taxon>
        <taxon>Kitasatosporales</taxon>
        <taxon>Streptomycetaceae</taxon>
        <taxon>Streptomyces</taxon>
    </lineage>
</organism>
<comment type="caution">
    <text evidence="3">The sequence shown here is derived from an EMBL/GenBank/DDBJ whole genome shotgun (WGS) entry which is preliminary data.</text>
</comment>
<dbReference type="Gene3D" id="2.60.120.330">
    <property type="entry name" value="B-lactam Antibiotic, Isopenicillin N Synthase, Chain"/>
    <property type="match status" value="1"/>
</dbReference>
<proteinExistence type="predicted"/>
<accession>A0AAE8VUW9</accession>
<dbReference type="Pfam" id="PF05118">
    <property type="entry name" value="Asp_Arg_Hydrox"/>
    <property type="match status" value="1"/>
</dbReference>
<evidence type="ECO:0000313" key="3">
    <source>
        <dbReference type="EMBL" id="TQE20030.1"/>
    </source>
</evidence>
<dbReference type="EMBL" id="SPAZ01000310">
    <property type="protein sequence ID" value="TQE20030.1"/>
    <property type="molecule type" value="Genomic_DNA"/>
</dbReference>